<name>A0A8J6NF71_9BACT</name>
<reference evidence="1 2" key="1">
    <citation type="submission" date="2020-08" db="EMBL/GenBank/DDBJ databases">
        <title>Bridging the membrane lipid divide: bacteria of the FCB group superphylum have the potential to synthesize archaeal ether lipids.</title>
        <authorList>
            <person name="Villanueva L."/>
            <person name="Von Meijenfeldt F.A.B."/>
            <person name="Westbye A.B."/>
            <person name="Yadav S."/>
            <person name="Hopmans E.C."/>
            <person name="Dutilh B.E."/>
            <person name="Sinninghe Damste J.S."/>
        </authorList>
    </citation>
    <scope>NUCLEOTIDE SEQUENCE [LARGE SCALE GENOMIC DNA]</scope>
    <source>
        <strain evidence="1">NIOZ-UU47</strain>
    </source>
</reference>
<sequence>MKYTVYQEITGEILRIITCHDPEKCIIQGEAFVEGAADPVAQKVVNGVITDKTAEEIKDYEYSFTENSNPPIDTSLNDEELNSVIFEHFCQKVDPAQWRIKNYQLLRKKFYPPMGEILDAEVKMRSKKEDDKIKSKEQLEAYDAACWAVKERFPKE</sequence>
<evidence type="ECO:0000313" key="1">
    <source>
        <dbReference type="EMBL" id="MBC8318235.1"/>
    </source>
</evidence>
<dbReference type="Proteomes" id="UP000614424">
    <property type="component" value="Unassembled WGS sequence"/>
</dbReference>
<proteinExistence type="predicted"/>
<comment type="caution">
    <text evidence="1">The sequence shown here is derived from an EMBL/GenBank/DDBJ whole genome shotgun (WGS) entry which is preliminary data.</text>
</comment>
<evidence type="ECO:0000313" key="2">
    <source>
        <dbReference type="Proteomes" id="UP000614424"/>
    </source>
</evidence>
<organism evidence="1 2">
    <name type="scientific">Candidatus Desulfobia pelagia</name>
    <dbReference type="NCBI Taxonomy" id="2841692"/>
    <lineage>
        <taxon>Bacteria</taxon>
        <taxon>Pseudomonadati</taxon>
        <taxon>Thermodesulfobacteriota</taxon>
        <taxon>Desulfobulbia</taxon>
        <taxon>Desulfobulbales</taxon>
        <taxon>Desulfobulbaceae</taxon>
        <taxon>Candidatus Desulfobia</taxon>
    </lineage>
</organism>
<protein>
    <submittedName>
        <fullName evidence="1">Uncharacterized protein</fullName>
    </submittedName>
</protein>
<gene>
    <name evidence="1" type="ORF">H8E41_10045</name>
</gene>
<dbReference type="EMBL" id="JACNJZ010000139">
    <property type="protein sequence ID" value="MBC8318235.1"/>
    <property type="molecule type" value="Genomic_DNA"/>
</dbReference>
<accession>A0A8J6NF71</accession>
<dbReference type="AlphaFoldDB" id="A0A8J6NF71"/>